<gene>
    <name evidence="6" type="primary">rplF</name>
    <name evidence="10" type="ORF">COU85_02100</name>
</gene>
<dbReference type="AlphaFoldDB" id="A0A2M8KIJ3"/>
<dbReference type="InterPro" id="IPR000702">
    <property type="entry name" value="Ribosomal_uL6-like"/>
</dbReference>
<feature type="domain" description="Large ribosomal subunit protein uL6 alpha-beta" evidence="9">
    <location>
        <begin position="91"/>
        <end position="163"/>
    </location>
</feature>
<dbReference type="PRINTS" id="PR00059">
    <property type="entry name" value="RIBOSOMALL6"/>
</dbReference>
<comment type="function">
    <text evidence="6 8">This protein binds to the 23S rRNA, and is important in its secondary structure. It is located near the subunit interface in the base of the L7/L12 stalk, and near the tRNA binding site of the peptidyltransferase center.</text>
</comment>
<dbReference type="Pfam" id="PF00347">
    <property type="entry name" value="Ribosomal_L6"/>
    <property type="match status" value="2"/>
</dbReference>
<accession>A0A2M8KIJ3</accession>
<dbReference type="NCBIfam" id="TIGR03654">
    <property type="entry name" value="L6_bact"/>
    <property type="match status" value="1"/>
</dbReference>
<dbReference type="PANTHER" id="PTHR11655:SF14">
    <property type="entry name" value="LARGE RIBOSOMAL SUBUNIT PROTEIN UL6M"/>
    <property type="match status" value="1"/>
</dbReference>
<dbReference type="FunFam" id="3.90.930.12:FF:000001">
    <property type="entry name" value="50S ribosomal protein L6"/>
    <property type="match status" value="1"/>
</dbReference>
<sequence length="180" mass="19584">MSRIGKQPIKIPTGVDVRLQEKNLQVKGPKGELILAVHPQILVTIKPEEISVRPQKETKENRALWGLFRSLIANMVEGVTAGFEKKLEFNGVGFKAQVQGNKLVLEVGFSHPVEIEAPAGITLAVEKNVITISGVDKQMVGQTAAKIRAIKKPEPYKGTGIRYQGEVVRKKAGKKAAAAE</sequence>
<protein>
    <recommendedName>
        <fullName evidence="6">Large ribosomal subunit protein uL6</fullName>
    </recommendedName>
</protein>
<dbReference type="Proteomes" id="UP000231086">
    <property type="component" value="Unassembled WGS sequence"/>
</dbReference>
<keyword evidence="2 6" id="KW-0699">rRNA-binding</keyword>
<evidence type="ECO:0000313" key="11">
    <source>
        <dbReference type="Proteomes" id="UP000231086"/>
    </source>
</evidence>
<dbReference type="InterPro" id="IPR019906">
    <property type="entry name" value="Ribosomal_uL6_bac-type"/>
</dbReference>
<dbReference type="InterPro" id="IPR020040">
    <property type="entry name" value="Ribosomal_uL6_a/b-dom"/>
</dbReference>
<comment type="subunit">
    <text evidence="6">Part of the 50S ribosomal subunit.</text>
</comment>
<evidence type="ECO:0000259" key="9">
    <source>
        <dbReference type="Pfam" id="PF00347"/>
    </source>
</evidence>
<proteinExistence type="inferred from homology"/>
<evidence type="ECO:0000256" key="8">
    <source>
        <dbReference type="RuleBase" id="RU003870"/>
    </source>
</evidence>
<evidence type="ECO:0000256" key="5">
    <source>
        <dbReference type="ARBA" id="ARBA00023274"/>
    </source>
</evidence>
<evidence type="ECO:0000256" key="7">
    <source>
        <dbReference type="RuleBase" id="RU003869"/>
    </source>
</evidence>
<name>A0A2M8KIJ3_9BACT</name>
<comment type="similarity">
    <text evidence="1 6 7">Belongs to the universal ribosomal protein uL6 family.</text>
</comment>
<dbReference type="InterPro" id="IPR036789">
    <property type="entry name" value="Ribosomal_uL6-like_a/b-dom_sf"/>
</dbReference>
<dbReference type="EMBL" id="PFEA01000037">
    <property type="protein sequence ID" value="PJE59735.1"/>
    <property type="molecule type" value="Genomic_DNA"/>
</dbReference>
<dbReference type="Gene3D" id="3.90.930.12">
    <property type="entry name" value="Ribosomal protein L6, alpha-beta domain"/>
    <property type="match status" value="2"/>
</dbReference>
<organism evidence="10 11">
    <name type="scientific">Candidatus Portnoybacteria bacterium CG10_big_fil_rev_8_21_14_0_10_44_7</name>
    <dbReference type="NCBI Taxonomy" id="1974816"/>
    <lineage>
        <taxon>Bacteria</taxon>
        <taxon>Candidatus Portnoyibacteriota</taxon>
    </lineage>
</organism>
<dbReference type="SUPFAM" id="SSF56053">
    <property type="entry name" value="Ribosomal protein L6"/>
    <property type="match status" value="2"/>
</dbReference>
<feature type="domain" description="Large ribosomal subunit protein uL6 alpha-beta" evidence="9">
    <location>
        <begin position="11"/>
        <end position="82"/>
    </location>
</feature>
<evidence type="ECO:0000256" key="2">
    <source>
        <dbReference type="ARBA" id="ARBA00022730"/>
    </source>
</evidence>
<dbReference type="FunFam" id="3.90.930.12:FF:000002">
    <property type="entry name" value="50S ribosomal protein L6"/>
    <property type="match status" value="1"/>
</dbReference>
<keyword evidence="5 6" id="KW-0687">Ribonucleoprotein</keyword>
<dbReference type="HAMAP" id="MF_01365_B">
    <property type="entry name" value="Ribosomal_uL6_B"/>
    <property type="match status" value="1"/>
</dbReference>
<dbReference type="PIRSF" id="PIRSF002162">
    <property type="entry name" value="Ribosomal_L6"/>
    <property type="match status" value="1"/>
</dbReference>
<dbReference type="PANTHER" id="PTHR11655">
    <property type="entry name" value="60S/50S RIBOSOMAL PROTEIN L6/L9"/>
    <property type="match status" value="1"/>
</dbReference>
<evidence type="ECO:0000313" key="10">
    <source>
        <dbReference type="EMBL" id="PJE59735.1"/>
    </source>
</evidence>
<dbReference type="GO" id="GO:0022625">
    <property type="term" value="C:cytosolic large ribosomal subunit"/>
    <property type="evidence" value="ECO:0007669"/>
    <property type="project" value="UniProtKB-UniRule"/>
</dbReference>
<keyword evidence="4 6" id="KW-0689">Ribosomal protein</keyword>
<comment type="caution">
    <text evidence="10">The sequence shown here is derived from an EMBL/GenBank/DDBJ whole genome shotgun (WGS) entry which is preliminary data.</text>
</comment>
<keyword evidence="3 6" id="KW-0694">RNA-binding</keyword>
<reference evidence="11" key="1">
    <citation type="submission" date="2017-09" db="EMBL/GenBank/DDBJ databases">
        <title>Depth-based differentiation of microbial function through sediment-hosted aquifers and enrichment of novel symbionts in the deep terrestrial subsurface.</title>
        <authorList>
            <person name="Probst A.J."/>
            <person name="Ladd B."/>
            <person name="Jarett J.K."/>
            <person name="Geller-Mcgrath D.E."/>
            <person name="Sieber C.M.K."/>
            <person name="Emerson J.B."/>
            <person name="Anantharaman K."/>
            <person name="Thomas B.C."/>
            <person name="Malmstrom R."/>
            <person name="Stieglmeier M."/>
            <person name="Klingl A."/>
            <person name="Woyke T."/>
            <person name="Ryan C.M."/>
            <person name="Banfield J.F."/>
        </authorList>
    </citation>
    <scope>NUCLEOTIDE SEQUENCE [LARGE SCALE GENOMIC DNA]</scope>
</reference>
<evidence type="ECO:0000256" key="6">
    <source>
        <dbReference type="HAMAP-Rule" id="MF_01365"/>
    </source>
</evidence>
<evidence type="ECO:0000256" key="1">
    <source>
        <dbReference type="ARBA" id="ARBA00009356"/>
    </source>
</evidence>
<dbReference type="GO" id="GO:0003735">
    <property type="term" value="F:structural constituent of ribosome"/>
    <property type="evidence" value="ECO:0007669"/>
    <property type="project" value="UniProtKB-UniRule"/>
</dbReference>
<evidence type="ECO:0000256" key="3">
    <source>
        <dbReference type="ARBA" id="ARBA00022884"/>
    </source>
</evidence>
<evidence type="ECO:0000256" key="4">
    <source>
        <dbReference type="ARBA" id="ARBA00022980"/>
    </source>
</evidence>
<dbReference type="GO" id="GO:0002181">
    <property type="term" value="P:cytoplasmic translation"/>
    <property type="evidence" value="ECO:0007669"/>
    <property type="project" value="TreeGrafter"/>
</dbReference>
<dbReference type="GO" id="GO:0019843">
    <property type="term" value="F:rRNA binding"/>
    <property type="evidence" value="ECO:0007669"/>
    <property type="project" value="UniProtKB-UniRule"/>
</dbReference>